<dbReference type="RefSeq" id="WP_201429383.1">
    <property type="nucleotide sequence ID" value="NZ_JAEQBW010000001.1"/>
</dbReference>
<accession>A0A935C579</accession>
<sequence>MKRSIKCQNCGTWNVLTGEKNQRCSNCGEVLKDEMQERLNKLSEIRKEQLDKWMFTIKEDDNAFTKFFKKTGNILYLIFISIIAFISWLLAILPA</sequence>
<dbReference type="EMBL" id="JAEQBW010000001">
    <property type="protein sequence ID" value="MBK6263696.1"/>
    <property type="molecule type" value="Genomic_DNA"/>
</dbReference>
<gene>
    <name evidence="2" type="ORF">JKA74_01510</name>
</gene>
<dbReference type="AlphaFoldDB" id="A0A935C579"/>
<keyword evidence="3" id="KW-1185">Reference proteome</keyword>
<comment type="caution">
    <text evidence="2">The sequence shown here is derived from an EMBL/GenBank/DDBJ whole genome shotgun (WGS) entry which is preliminary data.</text>
</comment>
<evidence type="ECO:0000313" key="2">
    <source>
        <dbReference type="EMBL" id="MBK6263696.1"/>
    </source>
</evidence>
<reference evidence="2" key="1">
    <citation type="submission" date="2021-01" db="EMBL/GenBank/DDBJ databases">
        <title>Marivirga aurantiaca sp. nov., isolated from intertidal surface sediments.</title>
        <authorList>
            <person name="Zhang M."/>
        </authorList>
    </citation>
    <scope>NUCLEOTIDE SEQUENCE</scope>
    <source>
        <strain evidence="2">S37H4</strain>
    </source>
</reference>
<feature type="transmembrane region" description="Helical" evidence="1">
    <location>
        <begin position="74"/>
        <end position="93"/>
    </location>
</feature>
<protein>
    <submittedName>
        <fullName evidence="2">Uncharacterized protein</fullName>
    </submittedName>
</protein>
<dbReference type="Proteomes" id="UP000611723">
    <property type="component" value="Unassembled WGS sequence"/>
</dbReference>
<keyword evidence="1" id="KW-0472">Membrane</keyword>
<name>A0A935C579_9BACT</name>
<keyword evidence="1" id="KW-0812">Transmembrane</keyword>
<evidence type="ECO:0000256" key="1">
    <source>
        <dbReference type="SAM" id="Phobius"/>
    </source>
</evidence>
<evidence type="ECO:0000313" key="3">
    <source>
        <dbReference type="Proteomes" id="UP000611723"/>
    </source>
</evidence>
<proteinExistence type="predicted"/>
<organism evidence="2 3">
    <name type="scientific">Marivirga aurantiaca</name>
    <dbReference type="NCBI Taxonomy" id="2802615"/>
    <lineage>
        <taxon>Bacteria</taxon>
        <taxon>Pseudomonadati</taxon>
        <taxon>Bacteroidota</taxon>
        <taxon>Cytophagia</taxon>
        <taxon>Cytophagales</taxon>
        <taxon>Marivirgaceae</taxon>
        <taxon>Marivirga</taxon>
    </lineage>
</organism>
<keyword evidence="1" id="KW-1133">Transmembrane helix</keyword>